<dbReference type="EC" id="2.7.13.3" evidence="3"/>
<dbReference type="GO" id="GO:0000155">
    <property type="term" value="F:phosphorelay sensor kinase activity"/>
    <property type="evidence" value="ECO:0007669"/>
    <property type="project" value="InterPro"/>
</dbReference>
<gene>
    <name evidence="14" type="ORF">MGR_1684</name>
</gene>
<dbReference type="Pfam" id="PF00512">
    <property type="entry name" value="HisKA"/>
    <property type="match status" value="1"/>
</dbReference>
<evidence type="ECO:0000256" key="2">
    <source>
        <dbReference type="ARBA" id="ARBA00004236"/>
    </source>
</evidence>
<keyword evidence="11 12" id="KW-0472">Membrane</keyword>
<dbReference type="GO" id="GO:0005886">
    <property type="term" value="C:plasma membrane"/>
    <property type="evidence" value="ECO:0007669"/>
    <property type="project" value="UniProtKB-SubCell"/>
</dbReference>
<dbReference type="Pfam" id="PF13188">
    <property type="entry name" value="PAS_8"/>
    <property type="match status" value="1"/>
</dbReference>
<keyword evidence="7" id="KW-0547">Nucleotide-binding</keyword>
<evidence type="ECO:0000256" key="10">
    <source>
        <dbReference type="ARBA" id="ARBA00023012"/>
    </source>
</evidence>
<dbReference type="Gene3D" id="3.30.565.10">
    <property type="entry name" value="Histidine kinase-like ATPase, C-terminal domain"/>
    <property type="match status" value="1"/>
</dbReference>
<dbReference type="GO" id="GO:0004721">
    <property type="term" value="F:phosphoprotein phosphatase activity"/>
    <property type="evidence" value="ECO:0007669"/>
    <property type="project" value="TreeGrafter"/>
</dbReference>
<comment type="subcellular location">
    <subcellularLocation>
        <location evidence="2">Cell membrane</location>
    </subcellularLocation>
</comment>
<dbReference type="SUPFAM" id="SSF55874">
    <property type="entry name" value="ATPase domain of HSP90 chaperone/DNA topoisomerase II/histidine kinase"/>
    <property type="match status" value="1"/>
</dbReference>
<dbReference type="PROSITE" id="PS50109">
    <property type="entry name" value="HIS_KIN"/>
    <property type="match status" value="1"/>
</dbReference>
<evidence type="ECO:0000256" key="3">
    <source>
        <dbReference type="ARBA" id="ARBA00012438"/>
    </source>
</evidence>
<protein>
    <recommendedName>
        <fullName evidence="3">histidine kinase</fullName>
        <ecNumber evidence="3">2.7.13.3</ecNumber>
    </recommendedName>
</protein>
<name>A4U2Z2_9PROT</name>
<dbReference type="InterPro" id="IPR003594">
    <property type="entry name" value="HATPase_dom"/>
</dbReference>
<evidence type="ECO:0000313" key="14">
    <source>
        <dbReference type="EMBL" id="CAM77249.1"/>
    </source>
</evidence>
<dbReference type="InterPro" id="IPR036097">
    <property type="entry name" value="HisK_dim/P_sf"/>
</dbReference>
<keyword evidence="10" id="KW-0902">Two-component regulatory system</keyword>
<evidence type="ECO:0000259" key="13">
    <source>
        <dbReference type="PROSITE" id="PS50109"/>
    </source>
</evidence>
<dbReference type="GO" id="GO:0005524">
    <property type="term" value="F:ATP binding"/>
    <property type="evidence" value="ECO:0007669"/>
    <property type="project" value="UniProtKB-KW"/>
</dbReference>
<keyword evidence="8 14" id="KW-0418">Kinase</keyword>
<dbReference type="PANTHER" id="PTHR45453:SF1">
    <property type="entry name" value="PHOSPHATE REGULON SENSOR PROTEIN PHOR"/>
    <property type="match status" value="1"/>
</dbReference>
<dbReference type="Gene3D" id="1.10.287.130">
    <property type="match status" value="1"/>
</dbReference>
<dbReference type="Pfam" id="PF02518">
    <property type="entry name" value="HATPase_c"/>
    <property type="match status" value="1"/>
</dbReference>
<comment type="catalytic activity">
    <reaction evidence="1">
        <text>ATP + protein L-histidine = ADP + protein N-phospho-L-histidine.</text>
        <dbReference type="EC" id="2.7.13.3"/>
    </reaction>
</comment>
<evidence type="ECO:0000256" key="8">
    <source>
        <dbReference type="ARBA" id="ARBA00022777"/>
    </source>
</evidence>
<reference evidence="14" key="1">
    <citation type="journal article" date="2007" name="J. Bacteriol.">
        <title>Comparative genome analysis of four magnetotactic bacteria reveals a complex set of group-specific genes implicated in magnetosome biomineralization and function.</title>
        <authorList>
            <person name="Richter M."/>
            <person name="Kube M."/>
            <person name="Bazylinski D.A."/>
            <person name="Lombardot T."/>
            <person name="Gloeckner F.O."/>
            <person name="Reinhardt R."/>
            <person name="Schueler D."/>
        </authorList>
    </citation>
    <scope>NUCLEOTIDE SEQUENCE</scope>
    <source>
        <strain evidence="14">MSR-1</strain>
    </source>
</reference>
<feature type="transmembrane region" description="Helical" evidence="12">
    <location>
        <begin position="12"/>
        <end position="30"/>
    </location>
</feature>
<dbReference type="InterPro" id="IPR005467">
    <property type="entry name" value="His_kinase_dom"/>
</dbReference>
<dbReference type="InterPro" id="IPR004358">
    <property type="entry name" value="Sig_transdc_His_kin-like_C"/>
</dbReference>
<feature type="domain" description="Histidine kinase" evidence="13">
    <location>
        <begin position="233"/>
        <end position="464"/>
    </location>
</feature>
<evidence type="ECO:0000256" key="11">
    <source>
        <dbReference type="ARBA" id="ARBA00023136"/>
    </source>
</evidence>
<organism evidence="14">
    <name type="scientific">Magnetospirillum gryphiswaldense</name>
    <dbReference type="NCBI Taxonomy" id="55518"/>
    <lineage>
        <taxon>Bacteria</taxon>
        <taxon>Pseudomonadati</taxon>
        <taxon>Pseudomonadota</taxon>
        <taxon>Alphaproteobacteria</taxon>
        <taxon>Rhodospirillales</taxon>
        <taxon>Rhodospirillaceae</taxon>
        <taxon>Magnetospirillum</taxon>
    </lineage>
</organism>
<evidence type="ECO:0000256" key="6">
    <source>
        <dbReference type="ARBA" id="ARBA00022679"/>
    </source>
</evidence>
<dbReference type="FunFam" id="1.10.287.130:FF:000008">
    <property type="entry name" value="Two-component sensor histidine kinase"/>
    <property type="match status" value="1"/>
</dbReference>
<dbReference type="InterPro" id="IPR036890">
    <property type="entry name" value="HATPase_C_sf"/>
</dbReference>
<keyword evidence="4" id="KW-1003">Cell membrane</keyword>
<keyword evidence="12" id="KW-1133">Transmembrane helix</keyword>
<evidence type="ECO:0000256" key="1">
    <source>
        <dbReference type="ARBA" id="ARBA00000085"/>
    </source>
</evidence>
<keyword evidence="5" id="KW-0597">Phosphoprotein</keyword>
<dbReference type="RefSeq" id="WP_024081364.1">
    <property type="nucleotide sequence ID" value="NZ_CP027527.1"/>
</dbReference>
<dbReference type="SMART" id="SM00388">
    <property type="entry name" value="HisKA"/>
    <property type="match status" value="1"/>
</dbReference>
<accession>A4U2Z2</accession>
<dbReference type="PANTHER" id="PTHR45453">
    <property type="entry name" value="PHOSPHATE REGULON SENSOR PROTEIN PHOR"/>
    <property type="match status" value="1"/>
</dbReference>
<dbReference type="InterPro" id="IPR003661">
    <property type="entry name" value="HisK_dim/P_dom"/>
</dbReference>
<evidence type="ECO:0000256" key="4">
    <source>
        <dbReference type="ARBA" id="ARBA00022475"/>
    </source>
</evidence>
<dbReference type="SUPFAM" id="SSF47384">
    <property type="entry name" value="Homodimeric domain of signal transducing histidine kinase"/>
    <property type="match status" value="1"/>
</dbReference>
<evidence type="ECO:0000256" key="5">
    <source>
        <dbReference type="ARBA" id="ARBA00022553"/>
    </source>
</evidence>
<dbReference type="InterPro" id="IPR000014">
    <property type="entry name" value="PAS"/>
</dbReference>
<dbReference type="CDD" id="cd00082">
    <property type="entry name" value="HisKA"/>
    <property type="match status" value="1"/>
</dbReference>
<dbReference type="EMBL" id="CU459003">
    <property type="protein sequence ID" value="CAM77249.1"/>
    <property type="molecule type" value="Genomic_DNA"/>
</dbReference>
<dbReference type="SMART" id="SM00387">
    <property type="entry name" value="HATPase_c"/>
    <property type="match status" value="1"/>
</dbReference>
<evidence type="ECO:0000256" key="7">
    <source>
        <dbReference type="ARBA" id="ARBA00022741"/>
    </source>
</evidence>
<proteinExistence type="predicted"/>
<keyword evidence="6" id="KW-0808">Transferase</keyword>
<evidence type="ECO:0000256" key="12">
    <source>
        <dbReference type="SAM" id="Phobius"/>
    </source>
</evidence>
<dbReference type="PRINTS" id="PR00344">
    <property type="entry name" value="BCTRLSENSOR"/>
</dbReference>
<dbReference type="InterPro" id="IPR050351">
    <property type="entry name" value="BphY/WalK/GraS-like"/>
</dbReference>
<feature type="transmembrane region" description="Helical" evidence="12">
    <location>
        <begin position="36"/>
        <end position="54"/>
    </location>
</feature>
<dbReference type="AlphaFoldDB" id="A4U2Z2"/>
<dbReference type="GO" id="GO:0016036">
    <property type="term" value="P:cellular response to phosphate starvation"/>
    <property type="evidence" value="ECO:0007669"/>
    <property type="project" value="TreeGrafter"/>
</dbReference>
<dbReference type="FunFam" id="3.30.565.10:FF:000006">
    <property type="entry name" value="Sensor histidine kinase WalK"/>
    <property type="match status" value="1"/>
</dbReference>
<evidence type="ECO:0000256" key="9">
    <source>
        <dbReference type="ARBA" id="ARBA00022840"/>
    </source>
</evidence>
<sequence length="483" mass="52290">MSRRFTPPRLIRRAMVLSLPSFVVLAGLVIARDMHVLTALALWGWIVLALSWLIRPGMVDAARVALWARNLAAGGENTPPPVTPDTPIEEIVSSVAQLRRAWQERQNELALLAKWNESLFENLPDPLILLNPERRVVKFNQSALSVFARDISGRDLSVVLRNPNVLEAADAVLNGAQARDGAFDLPVPVARSFQFRIERLGPSPASDAVAVLALNDLTTVKRMEQMRADFVANASHELRTPLATLLGFIETLRGPARDDVEARDKFLGIMYDQGSRMARLVNDLLSLSRIELNEHTPPGESVDFGRIIQAGADALLPLVQPRRMQVQVSIDENARMVIGQADELAQLAQNLMDNAVKYGRDGTAVDVSLRLATSLPAAAGSGLRGGTAVVFAVRDHGDGIGKEHLPRLTERFYRVDTARSRTLGGTGLGLAIVKHIVNRHRGALVVESTLGQGSVFSVYLPGAKAQVSLAAVPASASTSGGRL</sequence>
<keyword evidence="12" id="KW-0812">Transmembrane</keyword>
<keyword evidence="9" id="KW-0067">ATP-binding</keyword>